<dbReference type="PANTHER" id="PTHR21450">
    <property type="entry name" value="PROTEIN ALTERED PHOSPHATE STARVATION RESPONSE 1"/>
    <property type="match status" value="1"/>
</dbReference>
<evidence type="ECO:0000259" key="4">
    <source>
        <dbReference type="Pfam" id="PF04783"/>
    </source>
</evidence>
<name>A0AAV8SVY2_9ROSI</name>
<dbReference type="EMBL" id="JAIWQS010000007">
    <property type="protein sequence ID" value="KAJ8758592.1"/>
    <property type="molecule type" value="Genomic_DNA"/>
</dbReference>
<dbReference type="InterPro" id="IPR006868">
    <property type="entry name" value="DUF630"/>
</dbReference>
<evidence type="ECO:0000313" key="6">
    <source>
        <dbReference type="Proteomes" id="UP001159364"/>
    </source>
</evidence>
<feature type="domain" description="DUF630" evidence="4">
    <location>
        <begin position="1"/>
        <end position="59"/>
    </location>
</feature>
<keyword evidence="6" id="KW-1185">Reference proteome</keyword>
<feature type="domain" description="DUF632" evidence="3">
    <location>
        <begin position="219"/>
        <end position="520"/>
    </location>
</feature>
<evidence type="ECO:0000313" key="5">
    <source>
        <dbReference type="EMBL" id="KAJ8758592.1"/>
    </source>
</evidence>
<organism evidence="5 6">
    <name type="scientific">Erythroxylum novogranatense</name>
    <dbReference type="NCBI Taxonomy" id="1862640"/>
    <lineage>
        <taxon>Eukaryota</taxon>
        <taxon>Viridiplantae</taxon>
        <taxon>Streptophyta</taxon>
        <taxon>Embryophyta</taxon>
        <taxon>Tracheophyta</taxon>
        <taxon>Spermatophyta</taxon>
        <taxon>Magnoliopsida</taxon>
        <taxon>eudicotyledons</taxon>
        <taxon>Gunneridae</taxon>
        <taxon>Pentapetalae</taxon>
        <taxon>rosids</taxon>
        <taxon>fabids</taxon>
        <taxon>Malpighiales</taxon>
        <taxon>Erythroxylaceae</taxon>
        <taxon>Erythroxylum</taxon>
    </lineage>
</organism>
<dbReference type="AlphaFoldDB" id="A0AAV8SVY2"/>
<proteinExistence type="predicted"/>
<reference evidence="5 6" key="1">
    <citation type="submission" date="2021-09" db="EMBL/GenBank/DDBJ databases">
        <title>Genomic insights and catalytic innovation underlie evolution of tropane alkaloids biosynthesis.</title>
        <authorList>
            <person name="Wang Y.-J."/>
            <person name="Tian T."/>
            <person name="Huang J.-P."/>
            <person name="Huang S.-X."/>
        </authorList>
    </citation>
    <scope>NUCLEOTIDE SEQUENCE [LARGE SCALE GENOMIC DNA]</scope>
    <source>
        <strain evidence="5">KIB-2018</strain>
        <tissue evidence="5">Leaf</tissue>
    </source>
</reference>
<dbReference type="PANTHER" id="PTHR21450:SF21">
    <property type="entry name" value="REDUCTASE SUBUNIT C, PUTATIVE (DUF630 AND DUF632)-RELATED"/>
    <property type="match status" value="1"/>
</dbReference>
<accession>A0AAV8SVY2</accession>
<dbReference type="Proteomes" id="UP001159364">
    <property type="component" value="Linkage Group LG07"/>
</dbReference>
<sequence length="655" mass="74664">MGCAASRIEKEERVQMCKDRKRLMKQLVEFRGEFADSQLAYLKAMKNTGATLRQFTESESLDLGSTSYDVPGPPSPPFPLPPSPPPPPPFSPDLKRSNHSYKEMQEESTKVEEVDYSFISSSWNTWNPFEPYSQLSLERSEIVDPVVEEEHWAETKSHFEEDDQEDGVGNGVAFSNTRERQKQQPVELIDDNSSTISCCTKETADKAVVKRRRGKTMDGIVKEIDDYFLKASAGRNEIVVLMDVPKGDTFLLHNFKDNKRKRSNSAKVFSALSWSWSSKSLHYGKDASEVCNSSEPCRPGAHCITLDKLYAAEQKLYKEVKEEEITKLELEKKTTLLLKQEEENHDWSKIEKTRLSVEGLETDIRKLQHSISTTCSTILELIDVELYPQLLTLISGLKNMWRTMYECHQIQNHIAQELNHLSDDQICDFSTDYHRQATAQLEAEVNSWYLSFCQLTKSQREYVVTLNAWIELTACLVDDQHQSLFSSLVRGLCKEWKLALHRLPDKIASETIKGLLSAIQSIMLQQAEEHTLHKRFDKLERRLQKELLSLDEMEKKLDWSFDAGDTQPELSPKNPLLLKRAKTEALKLRTDAEKTKYMNSVQVTKAKTLSKLKTSLPNVFQALIGFSNGSAQALEAVCRHGSASVECDASENSMN</sequence>
<dbReference type="Pfam" id="PF04782">
    <property type="entry name" value="DUF632"/>
    <property type="match status" value="1"/>
</dbReference>
<evidence type="ECO:0008006" key="7">
    <source>
        <dbReference type="Google" id="ProtNLM"/>
    </source>
</evidence>
<feature type="region of interest" description="Disordered" evidence="2">
    <location>
        <begin position="157"/>
        <end position="187"/>
    </location>
</feature>
<feature type="compositionally biased region" description="Basic and acidic residues" evidence="2">
    <location>
        <begin position="93"/>
        <end position="107"/>
    </location>
</feature>
<gene>
    <name evidence="5" type="ORF">K2173_000313</name>
</gene>
<feature type="compositionally biased region" description="Pro residues" evidence="2">
    <location>
        <begin position="71"/>
        <end position="91"/>
    </location>
</feature>
<keyword evidence="1" id="KW-0175">Coiled coil</keyword>
<evidence type="ECO:0000256" key="2">
    <source>
        <dbReference type="SAM" id="MobiDB-lite"/>
    </source>
</evidence>
<evidence type="ECO:0000259" key="3">
    <source>
        <dbReference type="Pfam" id="PF04782"/>
    </source>
</evidence>
<feature type="coiled-coil region" evidence="1">
    <location>
        <begin position="313"/>
        <end position="370"/>
    </location>
</feature>
<evidence type="ECO:0000256" key="1">
    <source>
        <dbReference type="SAM" id="Coils"/>
    </source>
</evidence>
<comment type="caution">
    <text evidence="5">The sequence shown here is derived from an EMBL/GenBank/DDBJ whole genome shotgun (WGS) entry which is preliminary data.</text>
</comment>
<dbReference type="Pfam" id="PF04783">
    <property type="entry name" value="DUF630"/>
    <property type="match status" value="1"/>
</dbReference>
<dbReference type="InterPro" id="IPR006867">
    <property type="entry name" value="DUF632"/>
</dbReference>
<protein>
    <recommendedName>
        <fullName evidence="7">Nitrate regulatory gene2 protein-like</fullName>
    </recommendedName>
</protein>
<feature type="region of interest" description="Disordered" evidence="2">
    <location>
        <begin position="62"/>
        <end position="107"/>
    </location>
</feature>